<feature type="transmembrane region" description="Helical" evidence="1">
    <location>
        <begin position="51"/>
        <end position="72"/>
    </location>
</feature>
<dbReference type="RefSeq" id="WP_372582649.1">
    <property type="nucleotide sequence ID" value="NZ_JBGORW010000004.1"/>
</dbReference>
<feature type="transmembrane region" description="Helical" evidence="1">
    <location>
        <begin position="210"/>
        <end position="236"/>
    </location>
</feature>
<gene>
    <name evidence="2" type="ORF">ACEG17_03990</name>
</gene>
<keyword evidence="3" id="KW-1185">Reference proteome</keyword>
<name>A0ABV4S535_9FUSO</name>
<keyword evidence="1" id="KW-1133">Transmembrane helix</keyword>
<dbReference type="EMBL" id="JBGORW010000004">
    <property type="protein sequence ID" value="MFA3799343.1"/>
    <property type="molecule type" value="Genomic_DNA"/>
</dbReference>
<keyword evidence="1" id="KW-0812">Transmembrane</keyword>
<evidence type="ECO:0008006" key="4">
    <source>
        <dbReference type="Google" id="ProtNLM"/>
    </source>
</evidence>
<evidence type="ECO:0000313" key="2">
    <source>
        <dbReference type="EMBL" id="MFA3799343.1"/>
    </source>
</evidence>
<evidence type="ECO:0000313" key="3">
    <source>
        <dbReference type="Proteomes" id="UP001571581"/>
    </source>
</evidence>
<reference evidence="2 3" key="1">
    <citation type="submission" date="2024-07" db="EMBL/GenBank/DDBJ databases">
        <authorList>
            <person name="Li X.-J."/>
            <person name="Wang X."/>
        </authorList>
    </citation>
    <scope>NUCLEOTIDE SEQUENCE [LARGE SCALE GENOMIC DNA]</scope>
    <source>
        <strain evidence="2 3">DSM 23441</strain>
    </source>
</reference>
<sequence>MQNTGVIFITLFSSLFVLEKFQKYGTFLFRLCIAIILGGGVTLTSSIEGYYFFNFTYYGIVALIFISLLDFNKLSKKIYIFILIFSFFINISKLYFIILFPITIFILLFFWKKITNREKLYLIIISFSNFIQILYIKFNNSGNGLLESKINIPDINNLLYRITQQFIFLFFPEVNNSYNIAFLNITFLIIWFLFIGLNIYFFVSLKNKEIVISLILILIIIGTTFLNILTTGKMFGWNSGFEWMKTSNIINMRHSLFINISYITLLVLTLYNINILFLKNNSNFMFYEKFKNFFYLIMIFVLIIRFSAFDNNVINSDYPVSLKKEEVISDWNNYNVFFKESDYIIPFNHTLALSKGNINIYSVTHNKLEKLMPVLVSPEQKKLIKYKSGVFWLGKTDENINQTSEISFEKEISVSYIYAERLRANNLNKIKAIGFNKNNEIVWNSEQLNNPEKQFVGFKINNYEKIKRIKFYTFNNNITFVKDRIFIGTFDEY</sequence>
<keyword evidence="1" id="KW-0472">Membrane</keyword>
<feature type="transmembrane region" description="Helical" evidence="1">
    <location>
        <begin position="27"/>
        <end position="44"/>
    </location>
</feature>
<organism evidence="2 3">
    <name type="scientific">Leptotrichia hongkongensis</name>
    <dbReference type="NCBI Taxonomy" id="554406"/>
    <lineage>
        <taxon>Bacteria</taxon>
        <taxon>Fusobacteriati</taxon>
        <taxon>Fusobacteriota</taxon>
        <taxon>Fusobacteriia</taxon>
        <taxon>Fusobacteriales</taxon>
        <taxon>Leptotrichiaceae</taxon>
        <taxon>Leptotrichia</taxon>
    </lineage>
</organism>
<accession>A0ABV4S535</accession>
<feature type="transmembrane region" description="Helical" evidence="1">
    <location>
        <begin position="120"/>
        <end position="138"/>
    </location>
</feature>
<feature type="transmembrane region" description="Helical" evidence="1">
    <location>
        <begin position="180"/>
        <end position="203"/>
    </location>
</feature>
<proteinExistence type="predicted"/>
<feature type="transmembrane region" description="Helical" evidence="1">
    <location>
        <begin position="256"/>
        <end position="278"/>
    </location>
</feature>
<protein>
    <recommendedName>
        <fullName evidence="4">Transmembrane protein</fullName>
    </recommendedName>
</protein>
<evidence type="ECO:0000256" key="1">
    <source>
        <dbReference type="SAM" id="Phobius"/>
    </source>
</evidence>
<feature type="transmembrane region" description="Helical" evidence="1">
    <location>
        <begin position="290"/>
        <end position="309"/>
    </location>
</feature>
<dbReference type="Proteomes" id="UP001571581">
    <property type="component" value="Unassembled WGS sequence"/>
</dbReference>
<feature type="transmembrane region" description="Helical" evidence="1">
    <location>
        <begin position="78"/>
        <end position="111"/>
    </location>
</feature>
<comment type="caution">
    <text evidence="2">The sequence shown here is derived from an EMBL/GenBank/DDBJ whole genome shotgun (WGS) entry which is preliminary data.</text>
</comment>